<dbReference type="InterPro" id="IPR011460">
    <property type="entry name" value="Lcl_C"/>
</dbReference>
<reference evidence="2 3" key="1">
    <citation type="submission" date="2022-09" db="EMBL/GenBank/DDBJ databases">
        <authorList>
            <person name="Kop L."/>
        </authorList>
    </citation>
    <scope>NUCLEOTIDE SEQUENCE [LARGE SCALE GENOMIC DNA]</scope>
    <source>
        <strain evidence="2 3">347</strain>
    </source>
</reference>
<sequence length="140" mass="16430">MTEQPRFVDNENGTITDHQLQLMWKKTDSFQDTKKWQNWFRGHEYLQIVNLERFGGFDDWRFPLEDEAFSLLELDKANKDKYGDDIYLDPIFEPGSAGVTWTEDVKESAALVVQFEDGVKVWPSQYANLNMAVRLCRTLT</sequence>
<accession>A0ABM9HCP8</accession>
<dbReference type="RefSeq" id="WP_282010926.1">
    <property type="nucleotide sequence ID" value="NZ_OX336137.1"/>
</dbReference>
<organism evidence="2 3">
    <name type="scientific">Nitrospina watsonii</name>
    <dbReference type="NCBI Taxonomy" id="1323948"/>
    <lineage>
        <taxon>Bacteria</taxon>
        <taxon>Pseudomonadati</taxon>
        <taxon>Nitrospinota/Tectimicrobiota group</taxon>
        <taxon>Nitrospinota</taxon>
        <taxon>Nitrospinia</taxon>
        <taxon>Nitrospinales</taxon>
        <taxon>Nitrospinaceae</taxon>
        <taxon>Nitrospina</taxon>
    </lineage>
</organism>
<dbReference type="Proteomes" id="UP001157733">
    <property type="component" value="Chromosome"/>
</dbReference>
<keyword evidence="3" id="KW-1185">Reference proteome</keyword>
<evidence type="ECO:0000313" key="2">
    <source>
        <dbReference type="EMBL" id="CAI2718015.1"/>
    </source>
</evidence>
<protein>
    <recommendedName>
        <fullName evidence="1">Lcl C-terminal domain-containing protein</fullName>
    </recommendedName>
</protein>
<gene>
    <name evidence="2" type="ORF">NSPWAT_1156</name>
</gene>
<name>A0ABM9HCP8_9BACT</name>
<dbReference type="EMBL" id="OX336137">
    <property type="protein sequence ID" value="CAI2718015.1"/>
    <property type="molecule type" value="Genomic_DNA"/>
</dbReference>
<proteinExistence type="predicted"/>
<dbReference type="Pfam" id="PF07603">
    <property type="entry name" value="Lcl_C"/>
    <property type="match status" value="1"/>
</dbReference>
<evidence type="ECO:0000313" key="3">
    <source>
        <dbReference type="Proteomes" id="UP001157733"/>
    </source>
</evidence>
<feature type="domain" description="Lcl C-terminal" evidence="1">
    <location>
        <begin position="13"/>
        <end position="135"/>
    </location>
</feature>
<evidence type="ECO:0000259" key="1">
    <source>
        <dbReference type="Pfam" id="PF07603"/>
    </source>
</evidence>